<keyword evidence="1" id="KW-0808">Transferase</keyword>
<feature type="domain" description="Glycosyltransferase subfamily 4-like N-terminal" evidence="3">
    <location>
        <begin position="16"/>
        <end position="185"/>
    </location>
</feature>
<evidence type="ECO:0000313" key="4">
    <source>
        <dbReference type="EMBL" id="MCF5108872.1"/>
    </source>
</evidence>
<name>A0ABS9F983_9PSED</name>
<dbReference type="CDD" id="cd03809">
    <property type="entry name" value="GT4_MtfB-like"/>
    <property type="match status" value="1"/>
</dbReference>
<proteinExistence type="predicted"/>
<reference evidence="4 5" key="1">
    <citation type="submission" date="2019-11" db="EMBL/GenBank/DDBJ databases">
        <title>Epiphytic Pseudomonas syringae from cherry orchards.</title>
        <authorList>
            <person name="Hulin M.T."/>
        </authorList>
    </citation>
    <scope>NUCLEOTIDE SEQUENCE [LARGE SCALE GENOMIC DNA]</scope>
    <source>
        <strain evidence="4 5">PA-6-5B</strain>
    </source>
</reference>
<accession>A0ABS9F983</accession>
<dbReference type="EMBL" id="WKED01000036">
    <property type="protein sequence ID" value="MCF5108872.1"/>
    <property type="molecule type" value="Genomic_DNA"/>
</dbReference>
<dbReference type="InterPro" id="IPR028098">
    <property type="entry name" value="Glyco_trans_4-like_N"/>
</dbReference>
<protein>
    <submittedName>
        <fullName evidence="4">Glycosyltransferase</fullName>
    </submittedName>
</protein>
<gene>
    <name evidence="4" type="ORF">GIW56_18700</name>
</gene>
<evidence type="ECO:0000259" key="3">
    <source>
        <dbReference type="Pfam" id="PF13439"/>
    </source>
</evidence>
<dbReference type="InterPro" id="IPR001296">
    <property type="entry name" value="Glyco_trans_1"/>
</dbReference>
<keyword evidence="5" id="KW-1185">Reference proteome</keyword>
<dbReference type="Pfam" id="PF00534">
    <property type="entry name" value="Glycos_transf_1"/>
    <property type="match status" value="1"/>
</dbReference>
<dbReference type="SUPFAM" id="SSF53756">
    <property type="entry name" value="UDP-Glycosyltransferase/glycogen phosphorylase"/>
    <property type="match status" value="1"/>
</dbReference>
<comment type="caution">
    <text evidence="4">The sequence shown here is derived from an EMBL/GenBank/DDBJ whole genome shotgun (WGS) entry which is preliminary data.</text>
</comment>
<evidence type="ECO:0000313" key="5">
    <source>
        <dbReference type="Proteomes" id="UP000814003"/>
    </source>
</evidence>
<sequence length="388" mass="43105">MKLLINTESLLPPITGIGTYTLNLLKQFDANYNFEAIECFSGHRFTTASKAIGQSEHAYPSCTPRKTADRINKILRGSILAYRAREALRNSLLRLKSSQYKDFVYHEPNFILKQHKGPAVATIHDLSFVSFPQYHPAKRVAWLSSKLPQSLARADMLITDSEQVRRELIELYEVNENKVRTIHLGAASCYVPQNAIQTAETLTRYGLKHGQYLLFVGTLEPRKGVDTLLESWANLPPHLKNAFPLVLAGAPGWGNKNLQDRIDTLRNKDELKHLSFVPAADLPALYAGATVFVYPSHYEGFGLPVLEAMSCGIPIICTADTSMSEVTGEHALHIQAGNAEQLTEQICHILENDAVRISLSTAGLIRAQDFSWGKCARETAAIYKTIGS</sequence>
<dbReference type="Pfam" id="PF13439">
    <property type="entry name" value="Glyco_transf_4"/>
    <property type="match status" value="1"/>
</dbReference>
<feature type="domain" description="Glycosyl transferase family 1" evidence="2">
    <location>
        <begin position="211"/>
        <end position="356"/>
    </location>
</feature>
<evidence type="ECO:0000259" key="2">
    <source>
        <dbReference type="Pfam" id="PF00534"/>
    </source>
</evidence>
<evidence type="ECO:0000256" key="1">
    <source>
        <dbReference type="ARBA" id="ARBA00022679"/>
    </source>
</evidence>
<dbReference type="PANTHER" id="PTHR46401:SF2">
    <property type="entry name" value="GLYCOSYLTRANSFERASE WBBK-RELATED"/>
    <property type="match status" value="1"/>
</dbReference>
<dbReference type="RefSeq" id="WP_236384392.1">
    <property type="nucleotide sequence ID" value="NZ_WKED01000036.1"/>
</dbReference>
<dbReference type="PANTHER" id="PTHR46401">
    <property type="entry name" value="GLYCOSYLTRANSFERASE WBBK-RELATED"/>
    <property type="match status" value="1"/>
</dbReference>
<dbReference type="Proteomes" id="UP000814003">
    <property type="component" value="Unassembled WGS sequence"/>
</dbReference>
<organism evidence="4 5">
    <name type="scientific">Pseudomonas gessardii</name>
    <dbReference type="NCBI Taxonomy" id="78544"/>
    <lineage>
        <taxon>Bacteria</taxon>
        <taxon>Pseudomonadati</taxon>
        <taxon>Pseudomonadota</taxon>
        <taxon>Gammaproteobacteria</taxon>
        <taxon>Pseudomonadales</taxon>
        <taxon>Pseudomonadaceae</taxon>
        <taxon>Pseudomonas</taxon>
    </lineage>
</organism>
<dbReference type="Gene3D" id="3.40.50.2000">
    <property type="entry name" value="Glycogen Phosphorylase B"/>
    <property type="match status" value="2"/>
</dbReference>